<keyword evidence="8" id="KW-1185">Reference proteome</keyword>
<protein>
    <submittedName>
        <fullName evidence="7">Penicillin acylase family protein</fullName>
    </submittedName>
</protein>
<feature type="binding site" evidence="6">
    <location>
        <position position="355"/>
    </location>
    <ligand>
        <name>Ca(2+)</name>
        <dbReference type="ChEBI" id="CHEBI:29108"/>
    </ligand>
</feature>
<feature type="binding site" evidence="6">
    <location>
        <position position="358"/>
    </location>
    <ligand>
        <name>Ca(2+)</name>
        <dbReference type="ChEBI" id="CHEBI:29108"/>
    </ligand>
</feature>
<dbReference type="InterPro" id="IPR023343">
    <property type="entry name" value="Penicillin_amidase_dom1"/>
</dbReference>
<dbReference type="SUPFAM" id="SSF56235">
    <property type="entry name" value="N-terminal nucleophile aminohydrolases (Ntn hydrolases)"/>
    <property type="match status" value="1"/>
</dbReference>
<dbReference type="Proteomes" id="UP001146019">
    <property type="component" value="Unassembled WGS sequence"/>
</dbReference>
<comment type="caution">
    <text evidence="7">The sequence shown here is derived from an EMBL/GenBank/DDBJ whole genome shotgun (WGS) entry which is preliminary data.</text>
</comment>
<evidence type="ECO:0000256" key="3">
    <source>
        <dbReference type="ARBA" id="ARBA00023145"/>
    </source>
</evidence>
<evidence type="ECO:0000313" key="8">
    <source>
        <dbReference type="Proteomes" id="UP001146019"/>
    </source>
</evidence>
<dbReference type="GO" id="GO:0016811">
    <property type="term" value="F:hydrolase activity, acting on carbon-nitrogen (but not peptide) bonds, in linear amides"/>
    <property type="evidence" value="ECO:0007669"/>
    <property type="project" value="InterPro"/>
</dbReference>
<evidence type="ECO:0000256" key="6">
    <source>
        <dbReference type="PIRSR" id="PIRSR001227-2"/>
    </source>
</evidence>
<keyword evidence="6" id="KW-0106">Calcium</keyword>
<evidence type="ECO:0000256" key="2">
    <source>
        <dbReference type="ARBA" id="ARBA00022801"/>
    </source>
</evidence>
<dbReference type="PANTHER" id="PTHR34218:SF4">
    <property type="entry name" value="ACYL-HOMOSERINE LACTONE ACYLASE QUIP"/>
    <property type="match status" value="1"/>
</dbReference>
<keyword evidence="3" id="KW-0865">Zymogen</keyword>
<dbReference type="InterPro" id="IPR043147">
    <property type="entry name" value="Penicillin_amidase_A-knob"/>
</dbReference>
<evidence type="ECO:0000256" key="4">
    <source>
        <dbReference type="ARBA" id="ARBA00038735"/>
    </source>
</evidence>
<dbReference type="Gene3D" id="1.10.287.150">
    <property type="match status" value="1"/>
</dbReference>
<feature type="binding site" evidence="6">
    <location>
        <position position="195"/>
    </location>
    <ligand>
        <name>Ca(2+)</name>
        <dbReference type="ChEBI" id="CHEBI:29108"/>
    </ligand>
</feature>
<dbReference type="Gene3D" id="2.30.120.10">
    <property type="match status" value="1"/>
</dbReference>
<sequence length="829" mass="92588">MKRIFQLKQSISIPQSNSLAHLLKASALSCFFLASCSSSSHLESNHPQNQVTIKRDNFGTPHIYADDTYGLFYGYAYAVATDRLFQMEMSKRTGLGTVAEVLGSEYLQYDIATHSRFDPEDIKRQIAQLSPEDRAIFDGYAAGFNKRIQEVLANPELMPKEFIDYDFQPSLWTSEDIAMVWVGLILNRFFSASSEVSNLDLLTQLQNEKGQAAGLKLYQQLRWLDDPSAPTIIEGDQKAPFSAHQDAQVKNISPISDQAAKQYLVQARIALGKSVVDGVPTASNAWVVKADKTIEGQTVLYNGPQQGWYTPAITYSIGLHGAGYNLTGITPVGLPAILFGTNGKIAWGSTVGSLDTNDIYQLKLNPNNSKQYLYQGQYIPLDHRQISIKVRNQTDHVLDVYKSKQGFVGTWDEKNHTAYAQKRSWEGAEIETLLGWANAAKATNWNEFLAQAKRVAASITWFYADTQNNIGVAALGRLPIRPENQHIQLPAQGDGSMEWQGFYDFSHNPKAYNPKKGYISSWNNKAYAGLRSDSSNFSHVDRVNELIEPLTSKQKLTQQDIWDINKSGAWSDLNARYFIADMVKAAQSPKASALAHKVAPLLASWDYKLRPDSEGRFYQGAAPAIMRTWLNQMIEIVLKPHLSENIYQRYTDTLYPVNNDPRSTQPASASKLIWNALQGKQSTVPQTVDFLDGQSPEDVVLMALEKALLELSRQYNSKEPNDWKIPVATMGFSSKNSVGIPWADQTNQQQLSTYGNTGSATFRVVLDPSQVTMCSILAPGQSGFIHRNGKPDPHFADQLPLFENYTCKNDAVSQKQIDQNTQHSITLNY</sequence>
<dbReference type="InterPro" id="IPR002692">
    <property type="entry name" value="S45"/>
</dbReference>
<dbReference type="GO" id="GO:0017000">
    <property type="term" value="P:antibiotic biosynthetic process"/>
    <property type="evidence" value="ECO:0007669"/>
    <property type="project" value="InterPro"/>
</dbReference>
<dbReference type="PIRSF" id="PIRSF001227">
    <property type="entry name" value="Pen_acylase"/>
    <property type="match status" value="1"/>
</dbReference>
<dbReference type="InterPro" id="IPR043146">
    <property type="entry name" value="Penicillin_amidase_N_B-knob"/>
</dbReference>
<organism evidence="7 8">
    <name type="scientific">Acinetobacter nematophilus</name>
    <dbReference type="NCBI Taxonomy" id="2994642"/>
    <lineage>
        <taxon>Bacteria</taxon>
        <taxon>Pseudomonadati</taxon>
        <taxon>Pseudomonadota</taxon>
        <taxon>Gammaproteobacteria</taxon>
        <taxon>Moraxellales</taxon>
        <taxon>Moraxellaceae</taxon>
        <taxon>Acinetobacter</taxon>
    </lineage>
</organism>
<dbReference type="AlphaFoldDB" id="A0A9X3II72"/>
<dbReference type="InterPro" id="IPR029055">
    <property type="entry name" value="Ntn_hydrolases_N"/>
</dbReference>
<name>A0A9X3II72_9GAMM</name>
<comment type="similarity">
    <text evidence="1">Belongs to the peptidase S45 family.</text>
</comment>
<evidence type="ECO:0000256" key="1">
    <source>
        <dbReference type="ARBA" id="ARBA00006586"/>
    </source>
</evidence>
<gene>
    <name evidence="7" type="ORF">OSH00_09650</name>
</gene>
<feature type="binding site" evidence="6">
    <location>
        <position position="533"/>
    </location>
    <ligand>
        <name>Ca(2+)</name>
        <dbReference type="ChEBI" id="CHEBI:29108"/>
    </ligand>
</feature>
<dbReference type="Pfam" id="PF01804">
    <property type="entry name" value="Penicil_amidase"/>
    <property type="match status" value="1"/>
</dbReference>
<keyword evidence="2" id="KW-0378">Hydrolase</keyword>
<evidence type="ECO:0000256" key="5">
    <source>
        <dbReference type="PIRSR" id="PIRSR001227-1"/>
    </source>
</evidence>
<feature type="active site" description="Nucleophile" evidence="5">
    <location>
        <position position="283"/>
    </location>
</feature>
<evidence type="ECO:0000313" key="7">
    <source>
        <dbReference type="EMBL" id="MCX5468009.1"/>
    </source>
</evidence>
<comment type="cofactor">
    <cofactor evidence="6">
        <name>Ca(2+)</name>
        <dbReference type="ChEBI" id="CHEBI:29108"/>
    </cofactor>
    <text evidence="6">Binds 1 Ca(2+) ion per dimer.</text>
</comment>
<dbReference type="InterPro" id="IPR014395">
    <property type="entry name" value="Pen/GL7ACA/AHL_acylase"/>
</dbReference>
<dbReference type="GO" id="GO:0046872">
    <property type="term" value="F:metal ion binding"/>
    <property type="evidence" value="ECO:0007669"/>
    <property type="project" value="UniProtKB-KW"/>
</dbReference>
<dbReference type="PANTHER" id="PTHR34218">
    <property type="entry name" value="PEPTIDASE S45 PENICILLIN AMIDASE"/>
    <property type="match status" value="1"/>
</dbReference>
<proteinExistence type="inferred from homology"/>
<keyword evidence="6" id="KW-0479">Metal-binding</keyword>
<dbReference type="Gene3D" id="3.60.20.10">
    <property type="entry name" value="Glutamine Phosphoribosylpyrophosphate, subunit 1, domain 1"/>
    <property type="match status" value="1"/>
</dbReference>
<reference evidence="7" key="1">
    <citation type="submission" date="2022-11" db="EMBL/GenBank/DDBJ databases">
        <title>Biodiversity and phylogenetic relationships of bacteria.</title>
        <authorList>
            <person name="Machado R.A.R."/>
            <person name="Bhat A."/>
            <person name="Loulou A."/>
            <person name="Kallel S."/>
        </authorList>
    </citation>
    <scope>NUCLEOTIDE SEQUENCE</scope>
    <source>
        <strain evidence="7">A-IN1</strain>
    </source>
</reference>
<dbReference type="EMBL" id="JAPKMY010000004">
    <property type="protein sequence ID" value="MCX5468009.1"/>
    <property type="molecule type" value="Genomic_DNA"/>
</dbReference>
<dbReference type="Gene3D" id="1.10.1400.10">
    <property type="match status" value="1"/>
</dbReference>
<comment type="subunit">
    <text evidence="4">Heterodimer of an alpha subunit and a beta subunit processed from the same precursor.</text>
</comment>
<accession>A0A9X3II72</accession>
<dbReference type="Gene3D" id="1.10.439.10">
    <property type="entry name" value="Penicillin Amidohydrolase, domain 1"/>
    <property type="match status" value="1"/>
</dbReference>